<evidence type="ECO:0000256" key="6">
    <source>
        <dbReference type="SAM" id="Phobius"/>
    </source>
</evidence>
<evidence type="ECO:0000256" key="3">
    <source>
        <dbReference type="ARBA" id="ARBA00022729"/>
    </source>
</evidence>
<dbReference type="GO" id="GO:0030313">
    <property type="term" value="C:cell envelope"/>
    <property type="evidence" value="ECO:0007669"/>
    <property type="project" value="UniProtKB-SubCell"/>
</dbReference>
<dbReference type="RefSeq" id="WP_202896736.1">
    <property type="nucleotide sequence ID" value="NZ_BAABJL010000095.1"/>
</dbReference>
<feature type="transmembrane region" description="Helical" evidence="6">
    <location>
        <begin position="191"/>
        <end position="212"/>
    </location>
</feature>
<dbReference type="Pfam" id="PF04234">
    <property type="entry name" value="CopC"/>
    <property type="match status" value="1"/>
</dbReference>
<gene>
    <name evidence="8" type="ORF">HEB94_007324</name>
</gene>
<evidence type="ECO:0000256" key="5">
    <source>
        <dbReference type="SAM" id="MobiDB-lite"/>
    </source>
</evidence>
<protein>
    <submittedName>
        <fullName evidence="8">Methionine-rich copper-binding protein CopC</fullName>
    </submittedName>
</protein>
<proteinExistence type="predicted"/>
<keyword evidence="6" id="KW-1133">Transmembrane helix</keyword>
<accession>A0A927N0Q6</accession>
<evidence type="ECO:0000256" key="1">
    <source>
        <dbReference type="ARBA" id="ARBA00004196"/>
    </source>
</evidence>
<dbReference type="Gene3D" id="2.60.40.1220">
    <property type="match status" value="1"/>
</dbReference>
<dbReference type="InterPro" id="IPR007348">
    <property type="entry name" value="CopC_dom"/>
</dbReference>
<evidence type="ECO:0000259" key="7">
    <source>
        <dbReference type="Pfam" id="PF04234"/>
    </source>
</evidence>
<keyword evidence="2" id="KW-0479">Metal-binding</keyword>
<comment type="subcellular location">
    <subcellularLocation>
        <location evidence="1">Cell envelope</location>
    </subcellularLocation>
</comment>
<keyword evidence="6" id="KW-0472">Membrane</keyword>
<name>A0A927N0Q6_9ACTN</name>
<feature type="domain" description="CopC" evidence="7">
    <location>
        <begin position="51"/>
        <end position="143"/>
    </location>
</feature>
<dbReference type="InterPro" id="IPR014755">
    <property type="entry name" value="Cu-Rt/internalin_Ig-like"/>
</dbReference>
<dbReference type="PANTHER" id="PTHR34820">
    <property type="entry name" value="INNER MEMBRANE PROTEIN YEBZ"/>
    <property type="match status" value="1"/>
</dbReference>
<dbReference type="PANTHER" id="PTHR34820:SF4">
    <property type="entry name" value="INNER MEMBRANE PROTEIN YEBZ"/>
    <property type="match status" value="1"/>
</dbReference>
<dbReference type="GO" id="GO:0006825">
    <property type="term" value="P:copper ion transport"/>
    <property type="evidence" value="ECO:0007669"/>
    <property type="project" value="InterPro"/>
</dbReference>
<feature type="compositionally biased region" description="Low complexity" evidence="5">
    <location>
        <begin position="149"/>
        <end position="179"/>
    </location>
</feature>
<dbReference type="GO" id="GO:0005886">
    <property type="term" value="C:plasma membrane"/>
    <property type="evidence" value="ECO:0007669"/>
    <property type="project" value="TreeGrafter"/>
</dbReference>
<reference evidence="8" key="1">
    <citation type="submission" date="2020-10" db="EMBL/GenBank/DDBJ databases">
        <title>Sequencing the genomes of 1000 actinobacteria strains.</title>
        <authorList>
            <person name="Klenk H.-P."/>
        </authorList>
    </citation>
    <scope>NUCLEOTIDE SEQUENCE</scope>
    <source>
        <strain evidence="8">DSM 45354</strain>
    </source>
</reference>
<dbReference type="EMBL" id="JADBEM010000001">
    <property type="protein sequence ID" value="MBE1610476.1"/>
    <property type="molecule type" value="Genomic_DNA"/>
</dbReference>
<keyword evidence="3" id="KW-0732">Signal</keyword>
<dbReference type="Proteomes" id="UP000638648">
    <property type="component" value="Unassembled WGS sequence"/>
</dbReference>
<evidence type="ECO:0000256" key="2">
    <source>
        <dbReference type="ARBA" id="ARBA00022723"/>
    </source>
</evidence>
<dbReference type="AlphaFoldDB" id="A0A927N0Q6"/>
<keyword evidence="6" id="KW-0812">Transmembrane</keyword>
<dbReference type="InterPro" id="IPR032694">
    <property type="entry name" value="CopC/D"/>
</dbReference>
<comment type="caution">
    <text evidence="8">The sequence shown here is derived from an EMBL/GenBank/DDBJ whole genome shotgun (WGS) entry which is preliminary data.</text>
</comment>
<keyword evidence="4" id="KW-0186">Copper</keyword>
<sequence>MRRRYVTAPAGSTPSRVRAGRGPVAPLLVAAVILMGCLGAQVVSSAPAWAHDSLVASDPKDGAVLDRAPSAIVLRFDQPVGRRFGQVVVSGPDGSTYQDGQVQVSGSTVRQALRALGPAGTYRIAWRVVSADGHPVSDTLAFRLASAGAGAGATPTTTPGTTSDSTPSVTASATSPAAGGDTGSGGSGLPWTPIVLVVVLVGLLAAGIGVMARRGRKTSR</sequence>
<dbReference type="GO" id="GO:0046688">
    <property type="term" value="P:response to copper ion"/>
    <property type="evidence" value="ECO:0007669"/>
    <property type="project" value="InterPro"/>
</dbReference>
<evidence type="ECO:0000256" key="4">
    <source>
        <dbReference type="ARBA" id="ARBA00023008"/>
    </source>
</evidence>
<dbReference type="GO" id="GO:0042597">
    <property type="term" value="C:periplasmic space"/>
    <property type="evidence" value="ECO:0007669"/>
    <property type="project" value="InterPro"/>
</dbReference>
<dbReference type="GO" id="GO:0005507">
    <property type="term" value="F:copper ion binding"/>
    <property type="evidence" value="ECO:0007669"/>
    <property type="project" value="InterPro"/>
</dbReference>
<dbReference type="InterPro" id="IPR014756">
    <property type="entry name" value="Ig_E-set"/>
</dbReference>
<keyword evidence="9" id="KW-1185">Reference proteome</keyword>
<feature type="region of interest" description="Disordered" evidence="5">
    <location>
        <begin position="149"/>
        <end position="185"/>
    </location>
</feature>
<evidence type="ECO:0000313" key="8">
    <source>
        <dbReference type="EMBL" id="MBE1610476.1"/>
    </source>
</evidence>
<dbReference type="SUPFAM" id="SSF81296">
    <property type="entry name" value="E set domains"/>
    <property type="match status" value="1"/>
</dbReference>
<organism evidence="8 9">
    <name type="scientific">Actinopolymorpha pittospori</name>
    <dbReference type="NCBI Taxonomy" id="648752"/>
    <lineage>
        <taxon>Bacteria</taxon>
        <taxon>Bacillati</taxon>
        <taxon>Actinomycetota</taxon>
        <taxon>Actinomycetes</taxon>
        <taxon>Propionibacteriales</taxon>
        <taxon>Actinopolymorphaceae</taxon>
        <taxon>Actinopolymorpha</taxon>
    </lineage>
</organism>
<evidence type="ECO:0000313" key="9">
    <source>
        <dbReference type="Proteomes" id="UP000638648"/>
    </source>
</evidence>